<organism evidence="1 2">
    <name type="scientific">Providencia stuartii ATCC 25827</name>
    <dbReference type="NCBI Taxonomy" id="471874"/>
    <lineage>
        <taxon>Bacteria</taxon>
        <taxon>Pseudomonadati</taxon>
        <taxon>Pseudomonadota</taxon>
        <taxon>Gammaproteobacteria</taxon>
        <taxon>Enterobacterales</taxon>
        <taxon>Morganellaceae</taxon>
        <taxon>Providencia</taxon>
    </lineage>
</organism>
<reference evidence="1 2" key="3">
    <citation type="submission" date="2008-05" db="EMBL/GenBank/DDBJ databases">
        <authorList>
            <person name="Fulton L."/>
            <person name="Clifton S."/>
            <person name="Fulton B."/>
            <person name="Xu J."/>
            <person name="Minx P."/>
            <person name="Pepin K.H."/>
            <person name="Johnson M."/>
            <person name="Thiruvilangam P."/>
            <person name="Bhonagiri V."/>
            <person name="Nash W.E."/>
            <person name="Mardis E.R."/>
            <person name="Wilson R.K."/>
        </authorList>
    </citation>
    <scope>NUCLEOTIDE SEQUENCE [LARGE SCALE GENOMIC DNA]</scope>
    <source>
        <strain evidence="1 2">ATCC 25827</strain>
    </source>
</reference>
<accession>A0AA86YEF0</accession>
<reference evidence="2" key="1">
    <citation type="submission" date="2008-04" db="EMBL/GenBank/DDBJ databases">
        <title>Draft genome sequence of Providencia stuartii (ATCC 25827).</title>
        <authorList>
            <person name="Sudarsanam P."/>
            <person name="Ley R."/>
            <person name="Guruge J."/>
            <person name="Turnbaugh P.J."/>
            <person name="Mahowald M."/>
            <person name="Liep D."/>
            <person name="Gordon J."/>
        </authorList>
    </citation>
    <scope>NUCLEOTIDE SEQUENCE [LARGE SCALE GENOMIC DNA]</scope>
    <source>
        <strain evidence="2">ATCC 25827</strain>
    </source>
</reference>
<comment type="caution">
    <text evidence="1">The sequence shown here is derived from an EMBL/GenBank/DDBJ whole genome shotgun (WGS) entry which is preliminary data.</text>
</comment>
<reference evidence="2" key="2">
    <citation type="submission" date="2008-04" db="EMBL/GenBank/DDBJ databases">
        <title>Draft genome sequence of Providencia stuartii(ATCC 25827).</title>
        <authorList>
            <person name="Sudarsanam P."/>
            <person name="Ley R."/>
            <person name="Guruge J."/>
            <person name="Turnbaugh P.J."/>
            <person name="Mahowald M."/>
            <person name="Liep D."/>
            <person name="Gordon J."/>
        </authorList>
    </citation>
    <scope>NUCLEOTIDE SEQUENCE [LARGE SCALE GENOMIC DNA]</scope>
    <source>
        <strain evidence="2">ATCC 25827</strain>
    </source>
</reference>
<sequence>MPYPQMAADDPPCCHHFLDLASIATINSLTAYSISGELNYILITKLSQRLFVK</sequence>
<proteinExistence type="predicted"/>
<protein>
    <submittedName>
        <fullName evidence="1">Uncharacterized protein</fullName>
    </submittedName>
</protein>
<evidence type="ECO:0000313" key="1">
    <source>
        <dbReference type="EMBL" id="EDU57385.1"/>
    </source>
</evidence>
<dbReference type="Proteomes" id="UP000004506">
    <property type="component" value="Unassembled WGS sequence"/>
</dbReference>
<name>A0AA86YEF0_PROST</name>
<evidence type="ECO:0000313" key="2">
    <source>
        <dbReference type="Proteomes" id="UP000004506"/>
    </source>
</evidence>
<gene>
    <name evidence="1" type="ORF">PROSTU_04628</name>
</gene>
<dbReference type="EMBL" id="ABJD02000118">
    <property type="protein sequence ID" value="EDU57385.1"/>
    <property type="molecule type" value="Genomic_DNA"/>
</dbReference>
<dbReference type="AlphaFoldDB" id="A0AA86YEF0"/>